<evidence type="ECO:0000313" key="2">
    <source>
        <dbReference type="Proteomes" id="UP000004741"/>
    </source>
</evidence>
<dbReference type="Proteomes" id="UP000004741">
    <property type="component" value="Unassembled WGS sequence"/>
</dbReference>
<proteinExistence type="predicted"/>
<dbReference type="AlphaFoldDB" id="I9VVX4"/>
<evidence type="ECO:0000313" key="1">
    <source>
        <dbReference type="EMBL" id="EJB97901.1"/>
    </source>
</evidence>
<reference evidence="1 2" key="1">
    <citation type="journal article" date="2013" name="Pathog. Dis.">
        <title>Genome sequences of 65 Helicobacter pylori strains isolated from asymptomatic individuals and patients with gastric cancer, peptic ulcer disease, or gastritis.</title>
        <authorList>
            <person name="Blanchard T.G."/>
            <person name="Czinn S.J."/>
            <person name="Correa P."/>
            <person name="Nakazawa T."/>
            <person name="Keelan M."/>
            <person name="Morningstar L."/>
            <person name="Santana-Cruz I."/>
            <person name="Maroo A."/>
            <person name="McCracken C."/>
            <person name="Shefchek K."/>
            <person name="Daugherty S."/>
            <person name="Song Y."/>
            <person name="Fraser C.M."/>
            <person name="Fricke W.F."/>
        </authorList>
    </citation>
    <scope>NUCLEOTIDE SEQUENCE [LARGE SCALE GENOMIC DNA]</scope>
    <source>
        <strain evidence="1 2">Hp H-34</strain>
    </source>
</reference>
<organism evidence="1 2">
    <name type="scientific">Helicobacter pylori Hp H-34</name>
    <dbReference type="NCBI Taxonomy" id="992069"/>
    <lineage>
        <taxon>Bacteria</taxon>
        <taxon>Pseudomonadati</taxon>
        <taxon>Campylobacterota</taxon>
        <taxon>Epsilonproteobacteria</taxon>
        <taxon>Campylobacterales</taxon>
        <taxon>Helicobacteraceae</taxon>
        <taxon>Helicobacter</taxon>
    </lineage>
</organism>
<dbReference type="EMBL" id="AKPH01000001">
    <property type="protein sequence ID" value="EJB97901.1"/>
    <property type="molecule type" value="Genomic_DNA"/>
</dbReference>
<accession>I9VVX4</accession>
<gene>
    <name evidence="1" type="ORF">HPHPH34_0411</name>
</gene>
<sequence length="38" mass="4325">MIKSFGWILKSVLRGVSWGLKGYQSTPLSPLKNGFHYK</sequence>
<protein>
    <submittedName>
        <fullName evidence="1">Uncharacterized protein</fullName>
    </submittedName>
</protein>
<comment type="caution">
    <text evidence="1">The sequence shown here is derived from an EMBL/GenBank/DDBJ whole genome shotgun (WGS) entry which is preliminary data.</text>
</comment>
<dbReference type="PATRIC" id="fig|992069.3.peg.395"/>
<name>I9VVX4_HELPX</name>